<comment type="cofactor">
    <cofactor evidence="1 6">
        <name>(R)-lipoate</name>
        <dbReference type="ChEBI" id="CHEBI:83088"/>
    </cofactor>
</comment>
<accession>A0A7X0X088</accession>
<comment type="similarity">
    <text evidence="2 6">Belongs to the 2-oxoacid dehydrogenase family.</text>
</comment>
<evidence type="ECO:0000313" key="10">
    <source>
        <dbReference type="EMBL" id="MBC1485243.1"/>
    </source>
</evidence>
<dbReference type="GO" id="GO:0016407">
    <property type="term" value="F:acetyltransferase activity"/>
    <property type="evidence" value="ECO:0007669"/>
    <property type="project" value="TreeGrafter"/>
</dbReference>
<evidence type="ECO:0000256" key="7">
    <source>
        <dbReference type="SAM" id="MobiDB-lite"/>
    </source>
</evidence>
<dbReference type="GO" id="GO:0031405">
    <property type="term" value="F:lipoic acid binding"/>
    <property type="evidence" value="ECO:0007669"/>
    <property type="project" value="TreeGrafter"/>
</dbReference>
<dbReference type="InterPro" id="IPR004167">
    <property type="entry name" value="PSBD"/>
</dbReference>
<dbReference type="GO" id="GO:0005737">
    <property type="term" value="C:cytoplasm"/>
    <property type="evidence" value="ECO:0007669"/>
    <property type="project" value="TreeGrafter"/>
</dbReference>
<dbReference type="InterPro" id="IPR001078">
    <property type="entry name" value="2-oxoacid_DH_actylTfrase"/>
</dbReference>
<feature type="domain" description="Peripheral subunit-binding (PSBD)" evidence="9">
    <location>
        <begin position="237"/>
        <end position="274"/>
    </location>
</feature>
<dbReference type="PROSITE" id="PS50968">
    <property type="entry name" value="BIOTINYL_LIPOYL"/>
    <property type="match status" value="2"/>
</dbReference>
<feature type="region of interest" description="Disordered" evidence="7">
    <location>
        <begin position="81"/>
        <end position="106"/>
    </location>
</feature>
<comment type="caution">
    <text evidence="10">The sequence shown here is derived from an EMBL/GenBank/DDBJ whole genome shotgun (WGS) entry which is preliminary data.</text>
</comment>
<feature type="domain" description="Lipoyl-binding" evidence="8">
    <location>
        <begin position="2"/>
        <end position="77"/>
    </location>
</feature>
<dbReference type="Pfam" id="PF02817">
    <property type="entry name" value="E3_binding"/>
    <property type="match status" value="1"/>
</dbReference>
<protein>
    <recommendedName>
        <fullName evidence="6">Dihydrolipoamide acetyltransferase component of pyruvate dehydrogenase complex</fullName>
        <ecNumber evidence="6">2.3.1.-</ecNumber>
    </recommendedName>
</protein>
<keyword evidence="4 6" id="KW-0450">Lipoyl</keyword>
<evidence type="ECO:0000256" key="6">
    <source>
        <dbReference type="RuleBase" id="RU003423"/>
    </source>
</evidence>
<dbReference type="PROSITE" id="PS51826">
    <property type="entry name" value="PSBD"/>
    <property type="match status" value="1"/>
</dbReference>
<evidence type="ECO:0000313" key="11">
    <source>
        <dbReference type="Proteomes" id="UP000523362"/>
    </source>
</evidence>
<evidence type="ECO:0000256" key="4">
    <source>
        <dbReference type="ARBA" id="ARBA00022823"/>
    </source>
</evidence>
<dbReference type="SUPFAM" id="SSF52777">
    <property type="entry name" value="CoA-dependent acyltransferases"/>
    <property type="match status" value="1"/>
</dbReference>
<dbReference type="PANTHER" id="PTHR43178">
    <property type="entry name" value="DIHYDROLIPOAMIDE ACETYLTRANSFERASE COMPONENT OF PYRUVATE DEHYDROGENASE COMPLEX"/>
    <property type="match status" value="1"/>
</dbReference>
<feature type="region of interest" description="Disordered" evidence="7">
    <location>
        <begin position="281"/>
        <end position="317"/>
    </location>
</feature>
<feature type="region of interest" description="Disordered" evidence="7">
    <location>
        <begin position="214"/>
        <end position="234"/>
    </location>
</feature>
<evidence type="ECO:0000256" key="2">
    <source>
        <dbReference type="ARBA" id="ARBA00007317"/>
    </source>
</evidence>
<dbReference type="Pfam" id="PF00364">
    <property type="entry name" value="Biotin_lipoyl"/>
    <property type="match status" value="2"/>
</dbReference>
<dbReference type="PROSITE" id="PS00189">
    <property type="entry name" value="LIPOYL"/>
    <property type="match status" value="2"/>
</dbReference>
<dbReference type="SUPFAM" id="SSF51230">
    <property type="entry name" value="Single hybrid motif"/>
    <property type="match status" value="2"/>
</dbReference>
<name>A0A7X0X088_LISSE</name>
<dbReference type="Gene3D" id="2.40.50.100">
    <property type="match status" value="2"/>
</dbReference>
<dbReference type="InterPro" id="IPR050743">
    <property type="entry name" value="2-oxoacid_DH_E2_comp"/>
</dbReference>
<evidence type="ECO:0000256" key="3">
    <source>
        <dbReference type="ARBA" id="ARBA00022679"/>
    </source>
</evidence>
<dbReference type="Proteomes" id="UP000523362">
    <property type="component" value="Unassembled WGS sequence"/>
</dbReference>
<dbReference type="CDD" id="cd06849">
    <property type="entry name" value="lipoyl_domain"/>
    <property type="match status" value="2"/>
</dbReference>
<dbReference type="InterPro" id="IPR000089">
    <property type="entry name" value="Biotin_lipoyl"/>
</dbReference>
<evidence type="ECO:0000259" key="9">
    <source>
        <dbReference type="PROSITE" id="PS51826"/>
    </source>
</evidence>
<dbReference type="Gene3D" id="4.10.320.10">
    <property type="entry name" value="E3-binding domain"/>
    <property type="match status" value="1"/>
</dbReference>
<reference evidence="10 11" key="1">
    <citation type="submission" date="2020-03" db="EMBL/GenBank/DDBJ databases">
        <title>Soil Listeria distribution.</title>
        <authorList>
            <person name="Liao J."/>
            <person name="Wiedmann M."/>
        </authorList>
    </citation>
    <scope>NUCLEOTIDE SEQUENCE [LARGE SCALE GENOMIC DNA]</scope>
    <source>
        <strain evidence="10 11">FSL L7-1560</strain>
    </source>
</reference>
<feature type="compositionally biased region" description="Basic and acidic residues" evidence="7">
    <location>
        <begin position="288"/>
        <end position="301"/>
    </location>
</feature>
<dbReference type="FunFam" id="2.40.50.100:FF:000009">
    <property type="entry name" value="Acetyltransferase component of pyruvate dehydrogenase complex"/>
    <property type="match status" value="2"/>
</dbReference>
<dbReference type="AlphaFoldDB" id="A0A7X0X088"/>
<dbReference type="Pfam" id="PF00198">
    <property type="entry name" value="2-oxoacid_dh"/>
    <property type="match status" value="1"/>
</dbReference>
<proteinExistence type="inferred from homology"/>
<evidence type="ECO:0000256" key="5">
    <source>
        <dbReference type="ARBA" id="ARBA00023315"/>
    </source>
</evidence>
<dbReference type="InterPro" id="IPR011053">
    <property type="entry name" value="Single_hybrid_motif"/>
</dbReference>
<dbReference type="InterPro" id="IPR036625">
    <property type="entry name" value="E3-bd_dom_sf"/>
</dbReference>
<dbReference type="InterPro" id="IPR023213">
    <property type="entry name" value="CAT-like_dom_sf"/>
</dbReference>
<dbReference type="FunFam" id="3.30.559.10:FF:000062">
    <property type="entry name" value="Dihydrolipoamide acetyltransferase component of pyruvate dehydrogenase complex"/>
    <property type="match status" value="1"/>
</dbReference>
<keyword evidence="3 6" id="KW-0808">Transferase</keyword>
<evidence type="ECO:0000259" key="8">
    <source>
        <dbReference type="PROSITE" id="PS50968"/>
    </source>
</evidence>
<keyword evidence="5 6" id="KW-0012">Acyltransferase</keyword>
<gene>
    <name evidence="10" type="ORF">HB897_03225</name>
</gene>
<dbReference type="RefSeq" id="WP_185383316.1">
    <property type="nucleotide sequence ID" value="NZ_JAARRG010000001.1"/>
</dbReference>
<dbReference type="EMBL" id="JAARRG010000001">
    <property type="protein sequence ID" value="MBC1485243.1"/>
    <property type="molecule type" value="Genomic_DNA"/>
</dbReference>
<organism evidence="10 11">
    <name type="scientific">Listeria seeligeri</name>
    <dbReference type="NCBI Taxonomy" id="1640"/>
    <lineage>
        <taxon>Bacteria</taxon>
        <taxon>Bacillati</taxon>
        <taxon>Bacillota</taxon>
        <taxon>Bacilli</taxon>
        <taxon>Bacillales</taxon>
        <taxon>Listeriaceae</taxon>
        <taxon>Listeria</taxon>
    </lineage>
</organism>
<dbReference type="EC" id="2.3.1.-" evidence="6"/>
<dbReference type="Gene3D" id="3.30.559.10">
    <property type="entry name" value="Chloramphenicol acetyltransferase-like domain"/>
    <property type="match status" value="1"/>
</dbReference>
<feature type="domain" description="Lipoyl-binding" evidence="8">
    <location>
        <begin position="112"/>
        <end position="187"/>
    </location>
</feature>
<dbReference type="InterPro" id="IPR003016">
    <property type="entry name" value="2-oxoA_DH_lipoyl-BS"/>
</dbReference>
<evidence type="ECO:0000256" key="1">
    <source>
        <dbReference type="ARBA" id="ARBA00001938"/>
    </source>
</evidence>
<sequence length="544" mass="58194">MAYSFKLPDIGEGIHEGEIVKWFVQPGDKIEEDESLFEVQNDKSVEEITSPVSGTIKEIKVAEGTVATVGQVLVTFDGVEGHEDDAEEESAAPKAENTESAPAPAKTAGKGIFEFKLPDIGEGIHEGEIVKWFIQPGDKVEEDQSIFEVQNDKSVEEITSPVDGTVKDILVSEGTVATVGQVLVTFEGEFEGESSHESTPESPAEDAALANNEATSAPATGGNGTPSSQKDPNGLVIAMPSVRKYAREKGVNIAEVAGSGKNNRVVKADIDAFLNGEQPAAATTTANAEDKASAPKAEKAATKQPVASSDAYPETREKLTPTRRAIAKAMVNSKHTAPHVTLMDEIEVTALMAHRKRFKEVAAEKGIKLTFLPYMVKALVATLRDFPVLNTTLDDATEELVYKHYFNVGIAADTDHGLYVPVIKNADKKSVFAISDEINELAGKARDGKLTADEMRHGSATISNIGSAGGQWFTPVINYPEVAILGVGRIAQKPIVKDGEIVAAPVLALSLSFDHRVIDGATAQKAMNNIKRLLNDPELLLMEV</sequence>
<dbReference type="FunFam" id="4.10.320.10:FF:000011">
    <property type="entry name" value="Dihydrolipoamide acetyltransferase component of pyruvate dehydrogenase complex"/>
    <property type="match status" value="1"/>
</dbReference>
<dbReference type="SUPFAM" id="SSF47005">
    <property type="entry name" value="Peripheral subunit-binding domain of 2-oxo acid dehydrogenase complex"/>
    <property type="match status" value="1"/>
</dbReference>
<dbReference type="PANTHER" id="PTHR43178:SF5">
    <property type="entry name" value="LIPOAMIDE ACYLTRANSFERASE COMPONENT OF BRANCHED-CHAIN ALPHA-KETO ACID DEHYDROGENASE COMPLEX, MITOCHONDRIAL"/>
    <property type="match status" value="1"/>
</dbReference>